<feature type="domain" description="Transposase IS110-like N-terminal" evidence="1">
    <location>
        <begin position="23"/>
        <end position="168"/>
    </location>
</feature>
<sequence length="369" mass="39331">MPSITQSAAPGHIPADAAEEVLLGVDTHKDLHAAAVITMLGAALDGRSFPATAQGYLQLVAWASSFKVVRRAGVECTGSYGAALARHLHAEGIEVTEVNQPDKAARRRHGKTDAVDAEAAARAVLSGRATATAKTSDGPAKKLRLFKLAKGSAIKSRTQAINQLKNVLVCADSALRETPAGLTNPHLIKRCAALEALDATGPATAARHTLRLPARRIQHLTEEIDDLNQRTAEAVKASSPGLLDVRGVGPDSAAALLIAAGDNPERLTSEASFAALCGTSPVEASFGKTQRRRLNRGGDRQADAALYRIVLSRLRWDDRTRNYLQRRLAEGKTRREVIRCLKRYTAREVYQLIATPSPAAGRARAATAT</sequence>
<dbReference type="EMBL" id="JBHSPC010000069">
    <property type="protein sequence ID" value="MFC5672658.1"/>
    <property type="molecule type" value="Genomic_DNA"/>
</dbReference>
<evidence type="ECO:0000259" key="1">
    <source>
        <dbReference type="Pfam" id="PF01548"/>
    </source>
</evidence>
<accession>A0ABW0XQ76</accession>
<dbReference type="InterPro" id="IPR003346">
    <property type="entry name" value="Transposase_20"/>
</dbReference>
<dbReference type="Pfam" id="PF02371">
    <property type="entry name" value="Transposase_20"/>
    <property type="match status" value="1"/>
</dbReference>
<dbReference type="InterPro" id="IPR047650">
    <property type="entry name" value="Transpos_IS110"/>
</dbReference>
<dbReference type="Pfam" id="PF01548">
    <property type="entry name" value="DEDD_Tnp_IS110"/>
    <property type="match status" value="1"/>
</dbReference>
<dbReference type="Proteomes" id="UP001596183">
    <property type="component" value="Unassembled WGS sequence"/>
</dbReference>
<reference evidence="4" key="1">
    <citation type="journal article" date="2019" name="Int. J. Syst. Evol. Microbiol.">
        <title>The Global Catalogue of Microorganisms (GCM) 10K type strain sequencing project: providing services to taxonomists for standard genome sequencing and annotation.</title>
        <authorList>
            <consortium name="The Broad Institute Genomics Platform"/>
            <consortium name="The Broad Institute Genome Sequencing Center for Infectious Disease"/>
            <person name="Wu L."/>
            <person name="Ma J."/>
        </authorList>
    </citation>
    <scope>NUCLEOTIDE SEQUENCE [LARGE SCALE GENOMIC DNA]</scope>
    <source>
        <strain evidence="4">JCM 13852</strain>
    </source>
</reference>
<evidence type="ECO:0000313" key="3">
    <source>
        <dbReference type="EMBL" id="MFC5672658.1"/>
    </source>
</evidence>
<protein>
    <submittedName>
        <fullName evidence="3">IS110 family transposase</fullName>
    </submittedName>
</protein>
<organism evidence="3 4">
    <name type="scientific">Streptomyces incanus</name>
    <dbReference type="NCBI Taxonomy" id="887453"/>
    <lineage>
        <taxon>Bacteria</taxon>
        <taxon>Bacillati</taxon>
        <taxon>Actinomycetota</taxon>
        <taxon>Actinomycetes</taxon>
        <taxon>Kitasatosporales</taxon>
        <taxon>Streptomycetaceae</taxon>
        <taxon>Streptomyces</taxon>
    </lineage>
</organism>
<gene>
    <name evidence="3" type="ORF">ACFP2V_21825</name>
</gene>
<dbReference type="PANTHER" id="PTHR33055">
    <property type="entry name" value="TRANSPOSASE FOR INSERTION SEQUENCE ELEMENT IS1111A"/>
    <property type="match status" value="1"/>
</dbReference>
<dbReference type="InterPro" id="IPR002525">
    <property type="entry name" value="Transp_IS110-like_N"/>
</dbReference>
<evidence type="ECO:0000259" key="2">
    <source>
        <dbReference type="Pfam" id="PF02371"/>
    </source>
</evidence>
<dbReference type="PANTHER" id="PTHR33055:SF16">
    <property type="entry name" value="TRANSPOSASE FOR INSERTION SEQUENCE ELEMENT IS1547"/>
    <property type="match status" value="1"/>
</dbReference>
<evidence type="ECO:0000313" key="4">
    <source>
        <dbReference type="Proteomes" id="UP001596183"/>
    </source>
</evidence>
<comment type="caution">
    <text evidence="3">The sequence shown here is derived from an EMBL/GenBank/DDBJ whole genome shotgun (WGS) entry which is preliminary data.</text>
</comment>
<name>A0ABW0XQ76_9ACTN</name>
<proteinExistence type="predicted"/>
<dbReference type="NCBIfam" id="NF033542">
    <property type="entry name" value="transpos_IS110"/>
    <property type="match status" value="1"/>
</dbReference>
<feature type="domain" description="Transposase IS116/IS110/IS902 C-terminal" evidence="2">
    <location>
        <begin position="242"/>
        <end position="325"/>
    </location>
</feature>
<keyword evidence="4" id="KW-1185">Reference proteome</keyword>